<dbReference type="AlphaFoldDB" id="A0A4Y9P867"/>
<accession>A0A4Y9P867</accession>
<evidence type="ECO:0000313" key="3">
    <source>
        <dbReference type="Proteomes" id="UP000297700"/>
    </source>
</evidence>
<dbReference type="RefSeq" id="WP_135164447.1">
    <property type="nucleotide sequence ID" value="NZ_SPQS01000008.1"/>
</dbReference>
<dbReference type="Proteomes" id="UP000297700">
    <property type="component" value="Unassembled WGS sequence"/>
</dbReference>
<evidence type="ECO:0000256" key="1">
    <source>
        <dbReference type="SAM" id="SignalP"/>
    </source>
</evidence>
<gene>
    <name evidence="2" type="ORF">E4K64_16520</name>
</gene>
<protein>
    <submittedName>
        <fullName evidence="2">Uncharacterized protein</fullName>
    </submittedName>
</protein>
<evidence type="ECO:0000313" key="2">
    <source>
        <dbReference type="EMBL" id="TFV75306.1"/>
    </source>
</evidence>
<organism evidence="2 3">
    <name type="scientific">Bradyrhizobium frederickii</name>
    <dbReference type="NCBI Taxonomy" id="2560054"/>
    <lineage>
        <taxon>Bacteria</taxon>
        <taxon>Pseudomonadati</taxon>
        <taxon>Pseudomonadota</taxon>
        <taxon>Alphaproteobacteria</taxon>
        <taxon>Hyphomicrobiales</taxon>
        <taxon>Nitrobacteraceae</taxon>
        <taxon>Bradyrhizobium</taxon>
    </lineage>
</organism>
<reference evidence="2 3" key="1">
    <citation type="submission" date="2019-03" db="EMBL/GenBank/DDBJ databases">
        <title>Bradyrhizobium strains diversity.</title>
        <authorList>
            <person name="Urquiaga M.C.O."/>
            <person name="Hungria M."/>
            <person name="Delamuta J.R.M."/>
            <person name="Klepa M.S."/>
        </authorList>
    </citation>
    <scope>NUCLEOTIDE SEQUENCE [LARGE SCALE GENOMIC DNA]</scope>
    <source>
        <strain evidence="2 3">CNPSo 3426</strain>
    </source>
</reference>
<feature type="chain" id="PRO_5021381189" evidence="1">
    <location>
        <begin position="26"/>
        <end position="620"/>
    </location>
</feature>
<comment type="caution">
    <text evidence="2">The sequence shown here is derived from an EMBL/GenBank/DDBJ whole genome shotgun (WGS) entry which is preliminary data.</text>
</comment>
<sequence>MLAHSFKRLAPAAALVASLVLPVIAAAQTFPTVPSGTVIGRTQSGTGPAQAIPFSQLIASMLSSSLDLNTINVNSVVYKGSTSGQATISAQAAAGTPTIKWPTQSGTVATGATSPIVLDAVTGVISCPTCATSFVAASPIVASRALAQTLNLSDFDGVVTAGHASAGDGGGATFKKIAGTFLDTRALTGSITTNGTSGCTNGTYYGVDLDGGSGRGLTGSVSVAGGVITAITPAFTSSAGYAAGDVLSIGSTIPGCSGSKTYTIATVTTPTGSFTDAVGNKFQIVFPAEGLDARAMGVKFDWDGTDGTATDNFTTLQNALSFAYYKTNTRSDLGGALGGLVLLAKGTAMVGCSGTAALVSPYGVKVKGQGNYTTVIKFCDTFSAGANQWELCDKTSHLACFGTLLEDFQIFNVVGTNGNSSRSVVYTNNAQHEAGMRRMAIYPGGCGRGVTYETGYGGATYILLDSVEFKGGKSDANCGGAGGAQVYINYGSTQVLVHNLNVSGFSSGSGGPRANGLAIDGGFVDIVGFHTEQVINPVTLNIPTDISKGMVRARSVVGGVDCVGLFSLSGVNIAGNFMLSPPMALNGCTRLVTNGQSGATTNLTSVSATDVVFTPNPRAW</sequence>
<feature type="signal peptide" evidence="1">
    <location>
        <begin position="1"/>
        <end position="25"/>
    </location>
</feature>
<dbReference type="EMBL" id="SPQS01000008">
    <property type="protein sequence ID" value="TFV75306.1"/>
    <property type="molecule type" value="Genomic_DNA"/>
</dbReference>
<keyword evidence="1" id="KW-0732">Signal</keyword>
<name>A0A4Y9P867_9BRAD</name>
<proteinExistence type="predicted"/>